<proteinExistence type="predicted"/>
<dbReference type="AlphaFoldDB" id="A0A0C3C1G6"/>
<dbReference type="HOGENOM" id="CLU_2622649_0_0_1"/>
<name>A0A0C3C1G6_OIDMZ</name>
<reference evidence="2 3" key="1">
    <citation type="submission" date="2014-04" db="EMBL/GenBank/DDBJ databases">
        <authorList>
            <consortium name="DOE Joint Genome Institute"/>
            <person name="Kuo A."/>
            <person name="Martino E."/>
            <person name="Perotto S."/>
            <person name="Kohler A."/>
            <person name="Nagy L.G."/>
            <person name="Floudas D."/>
            <person name="Copeland A."/>
            <person name="Barry K.W."/>
            <person name="Cichocki N."/>
            <person name="Veneault-Fourrey C."/>
            <person name="LaButti K."/>
            <person name="Lindquist E.A."/>
            <person name="Lipzen A."/>
            <person name="Lundell T."/>
            <person name="Morin E."/>
            <person name="Murat C."/>
            <person name="Sun H."/>
            <person name="Tunlid A."/>
            <person name="Henrissat B."/>
            <person name="Grigoriev I.V."/>
            <person name="Hibbett D.S."/>
            <person name="Martin F."/>
            <person name="Nordberg H.P."/>
            <person name="Cantor M.N."/>
            <person name="Hua S.X."/>
        </authorList>
    </citation>
    <scope>NUCLEOTIDE SEQUENCE [LARGE SCALE GENOMIC DNA]</scope>
    <source>
        <strain evidence="2 3">Zn</strain>
    </source>
</reference>
<dbReference type="Proteomes" id="UP000054321">
    <property type="component" value="Unassembled WGS sequence"/>
</dbReference>
<dbReference type="EMBL" id="KN832912">
    <property type="protein sequence ID" value="KIM92648.1"/>
    <property type="molecule type" value="Genomic_DNA"/>
</dbReference>
<evidence type="ECO:0000313" key="3">
    <source>
        <dbReference type="Proteomes" id="UP000054321"/>
    </source>
</evidence>
<sequence>MVAFKKILLAAASFAALTEGKPVGHFFKNVVGAVKREHEIRGSNDIWVRKVDATHEIARAFPKCEALMDLSPVKRVAN</sequence>
<protein>
    <submittedName>
        <fullName evidence="2">Uncharacterized protein</fullName>
    </submittedName>
</protein>
<organism evidence="2 3">
    <name type="scientific">Oidiodendron maius (strain Zn)</name>
    <dbReference type="NCBI Taxonomy" id="913774"/>
    <lineage>
        <taxon>Eukaryota</taxon>
        <taxon>Fungi</taxon>
        <taxon>Dikarya</taxon>
        <taxon>Ascomycota</taxon>
        <taxon>Pezizomycotina</taxon>
        <taxon>Leotiomycetes</taxon>
        <taxon>Leotiomycetes incertae sedis</taxon>
        <taxon>Myxotrichaceae</taxon>
        <taxon>Oidiodendron</taxon>
    </lineage>
</organism>
<keyword evidence="1" id="KW-0732">Signal</keyword>
<feature type="signal peptide" evidence="1">
    <location>
        <begin position="1"/>
        <end position="20"/>
    </location>
</feature>
<feature type="chain" id="PRO_5002162010" evidence="1">
    <location>
        <begin position="21"/>
        <end position="78"/>
    </location>
</feature>
<evidence type="ECO:0000256" key="1">
    <source>
        <dbReference type="SAM" id="SignalP"/>
    </source>
</evidence>
<gene>
    <name evidence="2" type="ORF">OIDMADRAFT_62360</name>
</gene>
<evidence type="ECO:0000313" key="2">
    <source>
        <dbReference type="EMBL" id="KIM92648.1"/>
    </source>
</evidence>
<accession>A0A0C3C1G6</accession>
<reference evidence="3" key="2">
    <citation type="submission" date="2015-01" db="EMBL/GenBank/DDBJ databases">
        <title>Evolutionary Origins and Diversification of the Mycorrhizal Mutualists.</title>
        <authorList>
            <consortium name="DOE Joint Genome Institute"/>
            <consortium name="Mycorrhizal Genomics Consortium"/>
            <person name="Kohler A."/>
            <person name="Kuo A."/>
            <person name="Nagy L.G."/>
            <person name="Floudas D."/>
            <person name="Copeland A."/>
            <person name="Barry K.W."/>
            <person name="Cichocki N."/>
            <person name="Veneault-Fourrey C."/>
            <person name="LaButti K."/>
            <person name="Lindquist E.A."/>
            <person name="Lipzen A."/>
            <person name="Lundell T."/>
            <person name="Morin E."/>
            <person name="Murat C."/>
            <person name="Riley R."/>
            <person name="Ohm R."/>
            <person name="Sun H."/>
            <person name="Tunlid A."/>
            <person name="Henrissat B."/>
            <person name="Grigoriev I.V."/>
            <person name="Hibbett D.S."/>
            <person name="Martin F."/>
        </authorList>
    </citation>
    <scope>NUCLEOTIDE SEQUENCE [LARGE SCALE GENOMIC DNA]</scope>
    <source>
        <strain evidence="3">Zn</strain>
    </source>
</reference>
<keyword evidence="3" id="KW-1185">Reference proteome</keyword>
<dbReference type="InParanoid" id="A0A0C3C1G6"/>